<organism evidence="7">
    <name type="scientific">Guillardia theta (strain CCMP2712)</name>
    <name type="common">Cryptophyte</name>
    <dbReference type="NCBI Taxonomy" id="905079"/>
    <lineage>
        <taxon>Eukaryota</taxon>
        <taxon>Cryptophyceae</taxon>
        <taxon>Pyrenomonadales</taxon>
        <taxon>Geminigeraceae</taxon>
        <taxon>Guillardia</taxon>
    </lineage>
</organism>
<dbReference type="AlphaFoldDB" id="L1JDZ5"/>
<dbReference type="InterPro" id="IPR020422">
    <property type="entry name" value="TYR_PHOSPHATASE_DUAL_dom"/>
</dbReference>
<reference evidence="9" key="2">
    <citation type="submission" date="2012-11" db="EMBL/GenBank/DDBJ databases">
        <authorList>
            <person name="Kuo A."/>
            <person name="Curtis B.A."/>
            <person name="Tanifuji G."/>
            <person name="Burki F."/>
            <person name="Gruber A."/>
            <person name="Irimia M."/>
            <person name="Maruyama S."/>
            <person name="Arias M.C."/>
            <person name="Ball S.G."/>
            <person name="Gile G.H."/>
            <person name="Hirakawa Y."/>
            <person name="Hopkins J.F."/>
            <person name="Rensing S.A."/>
            <person name="Schmutz J."/>
            <person name="Symeonidi A."/>
            <person name="Elias M."/>
            <person name="Eveleigh R.J."/>
            <person name="Herman E.K."/>
            <person name="Klute M.J."/>
            <person name="Nakayama T."/>
            <person name="Obornik M."/>
            <person name="Reyes-Prieto A."/>
            <person name="Armbrust E.V."/>
            <person name="Aves S.J."/>
            <person name="Beiko R.G."/>
            <person name="Coutinho P."/>
            <person name="Dacks J.B."/>
            <person name="Durnford D.G."/>
            <person name="Fast N.M."/>
            <person name="Green B.R."/>
            <person name="Grisdale C."/>
            <person name="Hempe F."/>
            <person name="Henrissat B."/>
            <person name="Hoppner M.P."/>
            <person name="Ishida K.-I."/>
            <person name="Kim E."/>
            <person name="Koreny L."/>
            <person name="Kroth P.G."/>
            <person name="Liu Y."/>
            <person name="Malik S.-B."/>
            <person name="Maier U.G."/>
            <person name="McRose D."/>
            <person name="Mock T."/>
            <person name="Neilson J.A."/>
            <person name="Onodera N.T."/>
            <person name="Poole A.M."/>
            <person name="Pritham E.J."/>
            <person name="Richards T.A."/>
            <person name="Rocap G."/>
            <person name="Roy S.W."/>
            <person name="Sarai C."/>
            <person name="Schaack S."/>
            <person name="Shirato S."/>
            <person name="Slamovits C.H."/>
            <person name="Spencer D.F."/>
            <person name="Suzuki S."/>
            <person name="Worden A.Z."/>
            <person name="Zauner S."/>
            <person name="Barry K."/>
            <person name="Bell C."/>
            <person name="Bharti A.K."/>
            <person name="Crow J.A."/>
            <person name="Grimwood J."/>
            <person name="Kramer R."/>
            <person name="Lindquist E."/>
            <person name="Lucas S."/>
            <person name="Salamov A."/>
            <person name="McFadden G.I."/>
            <person name="Lane C.E."/>
            <person name="Keeling P.J."/>
            <person name="Gray M.W."/>
            <person name="Grigoriev I.V."/>
            <person name="Archibald J.M."/>
        </authorList>
    </citation>
    <scope>NUCLEOTIDE SEQUENCE</scope>
    <source>
        <strain evidence="9">CCMP2712</strain>
    </source>
</reference>
<dbReference type="SMART" id="SM00404">
    <property type="entry name" value="PTPc_motif"/>
    <property type="match status" value="1"/>
</dbReference>
<dbReference type="CDD" id="cd14499">
    <property type="entry name" value="CDC14_C"/>
    <property type="match status" value="1"/>
</dbReference>
<evidence type="ECO:0000256" key="2">
    <source>
        <dbReference type="ARBA" id="ARBA00013064"/>
    </source>
</evidence>
<evidence type="ECO:0000256" key="1">
    <source>
        <dbReference type="ARBA" id="ARBA00007315"/>
    </source>
</evidence>
<dbReference type="InterPro" id="IPR029021">
    <property type="entry name" value="Prot-tyrosine_phosphatase-like"/>
</dbReference>
<feature type="domain" description="Tyrosine-protein phosphatase" evidence="5">
    <location>
        <begin position="153"/>
        <end position="309"/>
    </location>
</feature>
<dbReference type="FunFam" id="3.90.190.10:FF:000006">
    <property type="entry name" value="Dual specificity protein phosphatase CDC14B"/>
    <property type="match status" value="1"/>
</dbReference>
<dbReference type="GO" id="GO:0004725">
    <property type="term" value="F:protein tyrosine phosphatase activity"/>
    <property type="evidence" value="ECO:0007669"/>
    <property type="project" value="UniProtKB-EC"/>
</dbReference>
<dbReference type="eggNOG" id="KOG1720">
    <property type="taxonomic scope" value="Eukaryota"/>
</dbReference>
<dbReference type="InterPro" id="IPR044506">
    <property type="entry name" value="CDC14_C"/>
</dbReference>
<proteinExistence type="inferred from homology"/>
<dbReference type="SUPFAM" id="SSF52799">
    <property type="entry name" value="(Phosphotyrosine protein) phosphatases II"/>
    <property type="match status" value="2"/>
</dbReference>
<dbReference type="InterPro" id="IPR029260">
    <property type="entry name" value="DSPn"/>
</dbReference>
<keyword evidence="4" id="KW-0904">Protein phosphatase</keyword>
<sequence>MPPSDAKHEYFKIHKKFKYAPFCADFGPYNLGTTHHFCDTVKRMLKNPENSRKQIVFCCGVETEDVTNAVYLLGSFLVLKMEASVLDVMHIFSALPRGVLRPYRDATWVRSTYDLKLDDCWAALQRAVATGLYMPASFSKEEYFYYEEPCNGDMHVILPGKFLAFRGPVGRRGGQGSSCFVPADYFEVFKSQDVSTVIRLNSPEYDREDFVKGGFSHHELQFRDCSTPPPRIIDEFLRIAEGETRTIAVHCLAGLGRTGTLIAIYIMKHFYFTAAEAIAWVRICRPGSIIGPQQQFLEDLEEILHAMGRAGGTQ</sequence>
<dbReference type="EMBL" id="JH992995">
    <property type="protein sequence ID" value="EKX46344.1"/>
    <property type="molecule type" value="Genomic_DNA"/>
</dbReference>
<evidence type="ECO:0000256" key="3">
    <source>
        <dbReference type="ARBA" id="ARBA00022801"/>
    </source>
</evidence>
<feature type="domain" description="Tyrosine specific protein phosphatases" evidence="6">
    <location>
        <begin position="230"/>
        <end position="296"/>
    </location>
</feature>
<reference evidence="7 9" key="1">
    <citation type="journal article" date="2012" name="Nature">
        <title>Algal genomes reveal evolutionary mosaicism and the fate of nucleomorphs.</title>
        <authorList>
            <consortium name="DOE Joint Genome Institute"/>
            <person name="Curtis B.A."/>
            <person name="Tanifuji G."/>
            <person name="Burki F."/>
            <person name="Gruber A."/>
            <person name="Irimia M."/>
            <person name="Maruyama S."/>
            <person name="Arias M.C."/>
            <person name="Ball S.G."/>
            <person name="Gile G.H."/>
            <person name="Hirakawa Y."/>
            <person name="Hopkins J.F."/>
            <person name="Kuo A."/>
            <person name="Rensing S.A."/>
            <person name="Schmutz J."/>
            <person name="Symeonidi A."/>
            <person name="Elias M."/>
            <person name="Eveleigh R.J."/>
            <person name="Herman E.K."/>
            <person name="Klute M.J."/>
            <person name="Nakayama T."/>
            <person name="Obornik M."/>
            <person name="Reyes-Prieto A."/>
            <person name="Armbrust E.V."/>
            <person name="Aves S.J."/>
            <person name="Beiko R.G."/>
            <person name="Coutinho P."/>
            <person name="Dacks J.B."/>
            <person name="Durnford D.G."/>
            <person name="Fast N.M."/>
            <person name="Green B.R."/>
            <person name="Grisdale C.J."/>
            <person name="Hempel F."/>
            <person name="Henrissat B."/>
            <person name="Hoppner M.P."/>
            <person name="Ishida K."/>
            <person name="Kim E."/>
            <person name="Koreny L."/>
            <person name="Kroth P.G."/>
            <person name="Liu Y."/>
            <person name="Malik S.B."/>
            <person name="Maier U.G."/>
            <person name="McRose D."/>
            <person name="Mock T."/>
            <person name="Neilson J.A."/>
            <person name="Onodera N.T."/>
            <person name="Poole A.M."/>
            <person name="Pritham E.J."/>
            <person name="Richards T.A."/>
            <person name="Rocap G."/>
            <person name="Roy S.W."/>
            <person name="Sarai C."/>
            <person name="Schaack S."/>
            <person name="Shirato S."/>
            <person name="Slamovits C.H."/>
            <person name="Spencer D.F."/>
            <person name="Suzuki S."/>
            <person name="Worden A.Z."/>
            <person name="Zauner S."/>
            <person name="Barry K."/>
            <person name="Bell C."/>
            <person name="Bharti A.K."/>
            <person name="Crow J.A."/>
            <person name="Grimwood J."/>
            <person name="Kramer R."/>
            <person name="Lindquist E."/>
            <person name="Lucas S."/>
            <person name="Salamov A."/>
            <person name="McFadden G.I."/>
            <person name="Lane C.E."/>
            <person name="Keeling P.J."/>
            <person name="Gray M.W."/>
            <person name="Grigoriev I.V."/>
            <person name="Archibald J.M."/>
        </authorList>
    </citation>
    <scope>NUCLEOTIDE SEQUENCE</scope>
    <source>
        <strain evidence="7 9">CCMP2712</strain>
    </source>
</reference>
<name>L1JDZ5_GUITC</name>
<dbReference type="GeneID" id="17303016"/>
<dbReference type="EC" id="3.1.3.48" evidence="2"/>
<gene>
    <name evidence="7" type="ORF">GUITHDRAFT_157774</name>
</gene>
<dbReference type="PANTHER" id="PTHR23339">
    <property type="entry name" value="TYROSINE SPECIFIC PROTEIN PHOSPHATASE AND DUAL SPECIFICITY PROTEIN PHOSPHATASE"/>
    <property type="match status" value="1"/>
</dbReference>
<keyword evidence="9" id="KW-1185">Reference proteome</keyword>
<dbReference type="Pfam" id="PF14671">
    <property type="entry name" value="DSPn"/>
    <property type="match status" value="1"/>
</dbReference>
<dbReference type="HOGENOM" id="CLU_017787_0_2_1"/>
<evidence type="ECO:0000259" key="6">
    <source>
        <dbReference type="PROSITE" id="PS50056"/>
    </source>
</evidence>
<dbReference type="InterPro" id="IPR000387">
    <property type="entry name" value="Tyr_Pase_dom"/>
</dbReference>
<accession>L1JDZ5</accession>
<dbReference type="PaxDb" id="55529-EKX46344"/>
<dbReference type="InterPro" id="IPR016130">
    <property type="entry name" value="Tyr_Pase_AS"/>
</dbReference>
<dbReference type="Pfam" id="PF22785">
    <property type="entry name" value="Tc-R-P"/>
    <property type="match status" value="1"/>
</dbReference>
<dbReference type="PROSITE" id="PS50054">
    <property type="entry name" value="TYR_PHOSPHATASE_DUAL"/>
    <property type="match status" value="1"/>
</dbReference>
<dbReference type="EnsemblProtists" id="EKX46344">
    <property type="protein sequence ID" value="EKX46344"/>
    <property type="gene ID" value="GUITHDRAFT_157774"/>
</dbReference>
<comment type="similarity">
    <text evidence="1">Belongs to the protein-tyrosine phosphatase family. Non-receptor class CDC14 subfamily.</text>
</comment>
<protein>
    <recommendedName>
        <fullName evidence="2">protein-tyrosine-phosphatase</fullName>
        <ecNumber evidence="2">3.1.3.48</ecNumber>
    </recommendedName>
</protein>
<reference evidence="8" key="3">
    <citation type="submission" date="2016-03" db="UniProtKB">
        <authorList>
            <consortium name="EnsemblProtists"/>
        </authorList>
    </citation>
    <scope>IDENTIFICATION</scope>
</reference>
<dbReference type="PROSITE" id="PS00383">
    <property type="entry name" value="TYR_PHOSPHATASE_1"/>
    <property type="match status" value="1"/>
</dbReference>
<evidence type="ECO:0000256" key="4">
    <source>
        <dbReference type="ARBA" id="ARBA00022912"/>
    </source>
</evidence>
<dbReference type="KEGG" id="gtt:GUITHDRAFT_157774"/>
<dbReference type="InterPro" id="IPR050561">
    <property type="entry name" value="PTP"/>
</dbReference>
<evidence type="ECO:0000313" key="9">
    <source>
        <dbReference type="Proteomes" id="UP000011087"/>
    </source>
</evidence>
<dbReference type="OrthoDB" id="266663at2759"/>
<dbReference type="RefSeq" id="XP_005833324.1">
    <property type="nucleotide sequence ID" value="XM_005833267.1"/>
</dbReference>
<dbReference type="OMA" id="HIWESAK"/>
<dbReference type="PROSITE" id="PS50056">
    <property type="entry name" value="TYR_PHOSPHATASE_2"/>
    <property type="match status" value="1"/>
</dbReference>
<dbReference type="Gene3D" id="3.90.190.10">
    <property type="entry name" value="Protein tyrosine phosphatase superfamily"/>
    <property type="match status" value="2"/>
</dbReference>
<dbReference type="STRING" id="905079.L1JDZ5"/>
<dbReference type="InterPro" id="IPR003595">
    <property type="entry name" value="Tyr_Pase_cat"/>
</dbReference>
<evidence type="ECO:0000313" key="8">
    <source>
        <dbReference type="EnsemblProtists" id="EKX46344"/>
    </source>
</evidence>
<keyword evidence="3" id="KW-0378">Hydrolase</keyword>
<dbReference type="CDD" id="cd17657">
    <property type="entry name" value="CDC14_N"/>
    <property type="match status" value="1"/>
</dbReference>
<evidence type="ECO:0000259" key="5">
    <source>
        <dbReference type="PROSITE" id="PS50054"/>
    </source>
</evidence>
<evidence type="ECO:0000313" key="7">
    <source>
        <dbReference type="EMBL" id="EKX46344.1"/>
    </source>
</evidence>
<dbReference type="Proteomes" id="UP000011087">
    <property type="component" value="Unassembled WGS sequence"/>
</dbReference>